<feature type="active site" description="Proton acceptor" evidence="1">
    <location>
        <position position="63"/>
    </location>
</feature>
<dbReference type="EMBL" id="RSAS01000749">
    <property type="protein sequence ID" value="RRR68053.1"/>
    <property type="molecule type" value="Genomic_DNA"/>
</dbReference>
<feature type="active site" description="Proton donor" evidence="1">
    <location>
        <position position="133"/>
    </location>
</feature>
<dbReference type="CDD" id="cd00438">
    <property type="entry name" value="cupin_RmlC"/>
    <property type="match status" value="1"/>
</dbReference>
<dbReference type="GO" id="GO:0000271">
    <property type="term" value="P:polysaccharide biosynthetic process"/>
    <property type="evidence" value="ECO:0007669"/>
    <property type="project" value="TreeGrafter"/>
</dbReference>
<comment type="pathway">
    <text evidence="3">Carbohydrate biosynthesis; dTDP-L-rhamnose biosynthesis.</text>
</comment>
<name>A0A426TTK6_9CHLR</name>
<dbReference type="Pfam" id="PF00908">
    <property type="entry name" value="dTDP_sugar_isom"/>
    <property type="match status" value="1"/>
</dbReference>
<comment type="caution">
    <text evidence="4">The sequence shown here is derived from an EMBL/GenBank/DDBJ whole genome shotgun (WGS) entry which is preliminary data.</text>
</comment>
<comment type="function">
    <text evidence="3">Catalyzes the epimerization of the C3' and C5'positions of dTDP-6-deoxy-D-xylo-4-hexulose, forming dTDP-6-deoxy-L-lyxo-4-hexulose.</text>
</comment>
<dbReference type="InterPro" id="IPR000888">
    <property type="entry name" value="RmlC-like"/>
</dbReference>
<dbReference type="PANTHER" id="PTHR21047">
    <property type="entry name" value="DTDP-6-DEOXY-D-GLUCOSE-3,5 EPIMERASE"/>
    <property type="match status" value="1"/>
</dbReference>
<dbReference type="InterPro" id="IPR014710">
    <property type="entry name" value="RmlC-like_jellyroll"/>
</dbReference>
<dbReference type="AlphaFoldDB" id="A0A426TTK6"/>
<sequence length="191" mass="21568">MAFKFIPTELDEVIIVEPDCFRDERGFFLETYRQSDYAANGIPYTFVQDNHSQSRQGVLRGLHYQDMTEPMAKLVRCSHGAILDVAVDLRFGSPTFGRWVAVELSSANARQLLVPVGFGHGFLTLSPVAEVQYKCSGYYNQRAEGAVRWDDAELGIAWPLATPIISERDQQAMSLATYRERPAFLFAHEGR</sequence>
<dbReference type="EC" id="5.1.3.13" evidence="3"/>
<dbReference type="GO" id="GO:0008830">
    <property type="term" value="F:dTDP-4-dehydrorhamnose 3,5-epimerase activity"/>
    <property type="evidence" value="ECO:0007669"/>
    <property type="project" value="UniProtKB-UniRule"/>
</dbReference>
<comment type="similarity">
    <text evidence="3">Belongs to the dTDP-4-dehydrorhamnose 3,5-epimerase family.</text>
</comment>
<comment type="catalytic activity">
    <reaction evidence="3">
        <text>dTDP-4-dehydro-6-deoxy-alpha-D-glucose = dTDP-4-dehydro-beta-L-rhamnose</text>
        <dbReference type="Rhea" id="RHEA:16969"/>
        <dbReference type="ChEBI" id="CHEBI:57649"/>
        <dbReference type="ChEBI" id="CHEBI:62830"/>
        <dbReference type="EC" id="5.1.3.13"/>
    </reaction>
</comment>
<dbReference type="GO" id="GO:0019305">
    <property type="term" value="P:dTDP-rhamnose biosynthetic process"/>
    <property type="evidence" value="ECO:0007669"/>
    <property type="project" value="UniProtKB-UniRule"/>
</dbReference>
<evidence type="ECO:0000256" key="3">
    <source>
        <dbReference type="RuleBase" id="RU364069"/>
    </source>
</evidence>
<dbReference type="InterPro" id="IPR011051">
    <property type="entry name" value="RmlC_Cupin_sf"/>
</dbReference>
<evidence type="ECO:0000256" key="2">
    <source>
        <dbReference type="PIRSR" id="PIRSR600888-3"/>
    </source>
</evidence>
<reference evidence="4 5" key="1">
    <citation type="submission" date="2018-12" db="EMBL/GenBank/DDBJ databases">
        <title>Genome Sequence of Candidatus Viridilinea halotolerans isolated from saline sulfide-rich spring.</title>
        <authorList>
            <person name="Grouzdev D.S."/>
            <person name="Burganskaya E.I."/>
            <person name="Krutkina M.S."/>
            <person name="Sukhacheva M.V."/>
            <person name="Gorlenko V.M."/>
        </authorList>
    </citation>
    <scope>NUCLEOTIDE SEQUENCE [LARGE SCALE GENOMIC DNA]</scope>
    <source>
        <strain evidence="4">Chok-6</strain>
    </source>
</reference>
<dbReference type="Proteomes" id="UP000280307">
    <property type="component" value="Unassembled WGS sequence"/>
</dbReference>
<dbReference type="Gene3D" id="2.60.120.10">
    <property type="entry name" value="Jelly Rolls"/>
    <property type="match status" value="1"/>
</dbReference>
<evidence type="ECO:0000313" key="4">
    <source>
        <dbReference type="EMBL" id="RRR68053.1"/>
    </source>
</evidence>
<dbReference type="SUPFAM" id="SSF51182">
    <property type="entry name" value="RmlC-like cupins"/>
    <property type="match status" value="1"/>
</dbReference>
<accession>A0A426TTK6</accession>
<feature type="site" description="Participates in a stacking interaction with the thymidine ring of dTDP-4-oxo-6-deoxyglucose" evidence="2">
    <location>
        <position position="139"/>
    </location>
</feature>
<dbReference type="UniPathway" id="UPA00124"/>
<gene>
    <name evidence="4" type="primary">rfbC</name>
    <name evidence="4" type="ORF">EI684_18080</name>
</gene>
<dbReference type="PANTHER" id="PTHR21047:SF2">
    <property type="entry name" value="THYMIDINE DIPHOSPHO-4-KETO-RHAMNOSE 3,5-EPIMERASE"/>
    <property type="match status" value="1"/>
</dbReference>
<dbReference type="GO" id="GO:0005829">
    <property type="term" value="C:cytosol"/>
    <property type="evidence" value="ECO:0007669"/>
    <property type="project" value="TreeGrafter"/>
</dbReference>
<dbReference type="NCBIfam" id="TIGR01221">
    <property type="entry name" value="rmlC"/>
    <property type="match status" value="1"/>
</dbReference>
<proteinExistence type="inferred from homology"/>
<organism evidence="4 5">
    <name type="scientific">Candidatus Viridilinea halotolerans</name>
    <dbReference type="NCBI Taxonomy" id="2491704"/>
    <lineage>
        <taxon>Bacteria</taxon>
        <taxon>Bacillati</taxon>
        <taxon>Chloroflexota</taxon>
        <taxon>Chloroflexia</taxon>
        <taxon>Chloroflexales</taxon>
        <taxon>Chloroflexineae</taxon>
        <taxon>Oscillochloridaceae</taxon>
        <taxon>Candidatus Viridilinea</taxon>
    </lineage>
</organism>
<comment type="subunit">
    <text evidence="3">Homodimer.</text>
</comment>
<protein>
    <recommendedName>
        <fullName evidence="3">dTDP-4-dehydrorhamnose 3,5-epimerase</fullName>
        <ecNumber evidence="3">5.1.3.13</ecNumber>
    </recommendedName>
    <alternativeName>
        <fullName evidence="3">Thymidine diphospho-4-keto-rhamnose 3,5-epimerase</fullName>
    </alternativeName>
</protein>
<evidence type="ECO:0000313" key="5">
    <source>
        <dbReference type="Proteomes" id="UP000280307"/>
    </source>
</evidence>
<evidence type="ECO:0000256" key="1">
    <source>
        <dbReference type="PIRSR" id="PIRSR600888-1"/>
    </source>
</evidence>
<keyword evidence="3 4" id="KW-0413">Isomerase</keyword>